<dbReference type="GO" id="GO:0000156">
    <property type="term" value="F:phosphorelay response regulator activity"/>
    <property type="evidence" value="ECO:0007669"/>
    <property type="project" value="TreeGrafter"/>
</dbReference>
<keyword evidence="13" id="KW-1185">Reference proteome</keyword>
<evidence type="ECO:0000313" key="11">
    <source>
        <dbReference type="EMBL" id="WOI31358.1"/>
    </source>
</evidence>
<evidence type="ECO:0000313" key="12">
    <source>
        <dbReference type="Proteomes" id="UP000237718"/>
    </source>
</evidence>
<dbReference type="InterPro" id="IPR011006">
    <property type="entry name" value="CheY-like_superfamily"/>
</dbReference>
<dbReference type="AlphaFoldDB" id="A0A2T1ACA1"/>
<dbReference type="SMART" id="SM00862">
    <property type="entry name" value="Trans_reg_C"/>
    <property type="match status" value="1"/>
</dbReference>
<proteinExistence type="predicted"/>
<dbReference type="InterPro" id="IPR036388">
    <property type="entry name" value="WH-like_DNA-bd_sf"/>
</dbReference>
<sequence>MSNDLILIVEDEREIAEIIRSYLERGGFRTVTASDGALALSHFHHLKPALVLLDVKIPKLDGIDVLRRIRQTSDVPVIMITAMAEDIEKISALRLGADDYVAKPFNALEVVERVKAVLRRANSGGQASERPVTIGSLIIDHSVHSAFVTRGTERLPIQLTHTEYTLVAHMARLPQRAFTRAELVDACLSETEVLERTIDSHISNARRKLELAGVSGFLETVRGVGYRLEPL</sequence>
<geneLocation type="plasmid" evidence="11 13">
    <name>unnamed5</name>
</geneLocation>
<evidence type="ECO:0000259" key="8">
    <source>
        <dbReference type="PROSITE" id="PS50110"/>
    </source>
</evidence>
<protein>
    <submittedName>
        <fullName evidence="11">Response regulator</fullName>
    </submittedName>
    <submittedName>
        <fullName evidence="10">Winged helix family two component transcriptional regulator</fullName>
    </submittedName>
</protein>
<dbReference type="FunFam" id="3.40.50.2300:FF:000001">
    <property type="entry name" value="DNA-binding response regulator PhoB"/>
    <property type="match status" value="1"/>
</dbReference>
<dbReference type="Pfam" id="PF00072">
    <property type="entry name" value="Response_reg"/>
    <property type="match status" value="1"/>
</dbReference>
<dbReference type="Proteomes" id="UP000237718">
    <property type="component" value="Unassembled WGS sequence"/>
</dbReference>
<dbReference type="PROSITE" id="PS50110">
    <property type="entry name" value="RESPONSE_REGULATORY"/>
    <property type="match status" value="1"/>
</dbReference>
<evidence type="ECO:0000256" key="1">
    <source>
        <dbReference type="ARBA" id="ARBA00022553"/>
    </source>
</evidence>
<dbReference type="InterPro" id="IPR016032">
    <property type="entry name" value="Sig_transdc_resp-reg_C-effctor"/>
</dbReference>
<dbReference type="Gene3D" id="1.10.10.10">
    <property type="entry name" value="Winged helix-like DNA-binding domain superfamily/Winged helix DNA-binding domain"/>
    <property type="match status" value="1"/>
</dbReference>
<dbReference type="Gene3D" id="3.40.50.2300">
    <property type="match status" value="1"/>
</dbReference>
<evidence type="ECO:0000313" key="13">
    <source>
        <dbReference type="Proteomes" id="UP001302666"/>
    </source>
</evidence>
<dbReference type="PROSITE" id="PS51755">
    <property type="entry name" value="OMPR_PHOB"/>
    <property type="match status" value="1"/>
</dbReference>
<dbReference type="CDD" id="cd17574">
    <property type="entry name" value="REC_OmpR"/>
    <property type="match status" value="1"/>
</dbReference>
<dbReference type="GO" id="GO:0032993">
    <property type="term" value="C:protein-DNA complex"/>
    <property type="evidence" value="ECO:0007669"/>
    <property type="project" value="TreeGrafter"/>
</dbReference>
<dbReference type="SMART" id="SM00448">
    <property type="entry name" value="REC"/>
    <property type="match status" value="1"/>
</dbReference>
<evidence type="ECO:0000256" key="2">
    <source>
        <dbReference type="ARBA" id="ARBA00023012"/>
    </source>
</evidence>
<evidence type="ECO:0000256" key="7">
    <source>
        <dbReference type="PROSITE-ProRule" id="PRU01091"/>
    </source>
</evidence>
<keyword evidence="1 6" id="KW-0597">Phosphoprotein</keyword>
<dbReference type="RefSeq" id="WP_106164714.1">
    <property type="nucleotide sequence ID" value="NZ_CP136702.1"/>
</dbReference>
<dbReference type="Pfam" id="PF00486">
    <property type="entry name" value="Trans_reg_C"/>
    <property type="match status" value="1"/>
</dbReference>
<evidence type="ECO:0000256" key="4">
    <source>
        <dbReference type="ARBA" id="ARBA00023125"/>
    </source>
</evidence>
<keyword evidence="3" id="KW-0805">Transcription regulation</keyword>
<dbReference type="InterPro" id="IPR039420">
    <property type="entry name" value="WalR-like"/>
</dbReference>
<keyword evidence="4 7" id="KW-0238">DNA-binding</keyword>
<accession>A0A2T1ACA1</accession>
<feature type="DNA-binding region" description="OmpR/PhoB-type" evidence="7">
    <location>
        <begin position="129"/>
        <end position="230"/>
    </location>
</feature>
<feature type="domain" description="Response regulatory" evidence="8">
    <location>
        <begin position="5"/>
        <end position="118"/>
    </location>
</feature>
<keyword evidence="2" id="KW-0902">Two-component regulatory system</keyword>
<dbReference type="InterPro" id="IPR001867">
    <property type="entry name" value="OmpR/PhoB-type_DNA-bd"/>
</dbReference>
<dbReference type="PANTHER" id="PTHR48111:SF59">
    <property type="entry name" value="TRANSCRIPTIONAL REGULATORY PROTEIN BAER"/>
    <property type="match status" value="1"/>
</dbReference>
<dbReference type="InterPro" id="IPR001789">
    <property type="entry name" value="Sig_transdc_resp-reg_receiver"/>
</dbReference>
<dbReference type="OrthoDB" id="9801602at2"/>
<keyword evidence="5" id="KW-0804">Transcription</keyword>
<dbReference type="GO" id="GO:0005829">
    <property type="term" value="C:cytosol"/>
    <property type="evidence" value="ECO:0007669"/>
    <property type="project" value="TreeGrafter"/>
</dbReference>
<evidence type="ECO:0000256" key="6">
    <source>
        <dbReference type="PROSITE-ProRule" id="PRU00169"/>
    </source>
</evidence>
<dbReference type="SUPFAM" id="SSF52172">
    <property type="entry name" value="CheY-like"/>
    <property type="match status" value="1"/>
</dbReference>
<evidence type="ECO:0000256" key="3">
    <source>
        <dbReference type="ARBA" id="ARBA00023015"/>
    </source>
</evidence>
<evidence type="ECO:0000259" key="9">
    <source>
        <dbReference type="PROSITE" id="PS51755"/>
    </source>
</evidence>
<organism evidence="10 12">
    <name type="scientific">Tritonibacter scottomollicae</name>
    <name type="common">Epibacterium scottomollicae</name>
    <dbReference type="NCBI Taxonomy" id="483013"/>
    <lineage>
        <taxon>Bacteria</taxon>
        <taxon>Pseudomonadati</taxon>
        <taxon>Pseudomonadota</taxon>
        <taxon>Alphaproteobacteria</taxon>
        <taxon>Rhodobacterales</taxon>
        <taxon>Paracoccaceae</taxon>
        <taxon>Tritonibacter</taxon>
    </lineage>
</organism>
<dbReference type="GO" id="GO:0000976">
    <property type="term" value="F:transcription cis-regulatory region binding"/>
    <property type="evidence" value="ECO:0007669"/>
    <property type="project" value="TreeGrafter"/>
</dbReference>
<gene>
    <name evidence="10" type="ORF">CLV89_111121</name>
    <name evidence="11" type="ORF">R1T40_00525</name>
</gene>
<dbReference type="Proteomes" id="UP001302666">
    <property type="component" value="Plasmid unnamed5"/>
</dbReference>
<dbReference type="Gene3D" id="6.10.250.690">
    <property type="match status" value="1"/>
</dbReference>
<evidence type="ECO:0000256" key="5">
    <source>
        <dbReference type="ARBA" id="ARBA00023163"/>
    </source>
</evidence>
<dbReference type="EMBL" id="PVUF01000011">
    <property type="protein sequence ID" value="PRZ46230.1"/>
    <property type="molecule type" value="Genomic_DNA"/>
</dbReference>
<dbReference type="CDD" id="cd00383">
    <property type="entry name" value="trans_reg_C"/>
    <property type="match status" value="1"/>
</dbReference>
<feature type="modified residue" description="4-aspartylphosphate" evidence="6">
    <location>
        <position position="54"/>
    </location>
</feature>
<reference evidence="11 13" key="2">
    <citation type="submission" date="2023-10" db="EMBL/GenBank/DDBJ databases">
        <title>Eight complete genome sequences of bacteria isolated from laboratory stock of Giant Kelp gametophytes.</title>
        <authorList>
            <person name="Tolentino B."/>
            <person name="Nuzhdin S."/>
        </authorList>
    </citation>
    <scope>NUCLEOTIDE SEQUENCE [LARGE SCALE GENOMIC DNA]</scope>
    <source>
        <strain evidence="11 13">LC.270.F.C4</strain>
        <plasmid evidence="11 13">unnamed5</plasmid>
    </source>
</reference>
<dbReference type="SUPFAM" id="SSF46894">
    <property type="entry name" value="C-terminal effector domain of the bipartite response regulators"/>
    <property type="match status" value="1"/>
</dbReference>
<evidence type="ECO:0000313" key="10">
    <source>
        <dbReference type="EMBL" id="PRZ46230.1"/>
    </source>
</evidence>
<reference evidence="10 12" key="1">
    <citation type="submission" date="2018-03" db="EMBL/GenBank/DDBJ databases">
        <title>Genomic Encyclopedia of Archaeal and Bacterial Type Strains, Phase II (KMG-II): from individual species to whole genera.</title>
        <authorList>
            <person name="Goeker M."/>
        </authorList>
    </citation>
    <scope>NUCLEOTIDE SEQUENCE [LARGE SCALE GENOMIC DNA]</scope>
    <source>
        <strain evidence="10 12">DSM 25328</strain>
    </source>
</reference>
<dbReference type="EMBL" id="CP136702">
    <property type="protein sequence ID" value="WOI31358.1"/>
    <property type="molecule type" value="Genomic_DNA"/>
</dbReference>
<name>A0A2T1ACA1_TRISK</name>
<keyword evidence="11" id="KW-0614">Plasmid</keyword>
<dbReference type="PANTHER" id="PTHR48111">
    <property type="entry name" value="REGULATOR OF RPOS"/>
    <property type="match status" value="1"/>
</dbReference>
<dbReference type="GO" id="GO:0006355">
    <property type="term" value="P:regulation of DNA-templated transcription"/>
    <property type="evidence" value="ECO:0007669"/>
    <property type="project" value="InterPro"/>
</dbReference>
<feature type="domain" description="OmpR/PhoB-type" evidence="9">
    <location>
        <begin position="129"/>
        <end position="230"/>
    </location>
</feature>